<feature type="transmembrane region" description="Helical" evidence="1">
    <location>
        <begin position="293"/>
        <end position="311"/>
    </location>
</feature>
<feature type="transmembrane region" description="Helical" evidence="1">
    <location>
        <begin position="88"/>
        <end position="108"/>
    </location>
</feature>
<feature type="transmembrane region" description="Helical" evidence="1">
    <location>
        <begin position="12"/>
        <end position="32"/>
    </location>
</feature>
<accession>A0A8J2YVT7</accession>
<comment type="caution">
    <text evidence="2">The sequence shown here is derived from an EMBL/GenBank/DDBJ whole genome shotgun (WGS) entry which is preliminary data.</text>
</comment>
<sequence>MNQGGEAPGRRVATGFALLLVLALLPLASVRVPPLLDYPNHLARMHILLDAGRSDLLARAYEIRWSLLPNLAMDAVVPLLARVMPLDLAGRCFVGLALALMAAGAVLVDRAVRRSWSLWPLAAFLLLYNRILLWGFVNYLAGLGVALIGLALWIGLADRPGRRLRAVAVAALAAYFCHVVAFGLLALMIGGVELGALWSAVRGRRWSDLMRLTAAIAAPLVPPVALWLAAWRPGPGDGGGLAWANPLRKIDLLYSVFDNYSRPFDVAGFVVLVLLVGFGFWRGRLTLDRRLGAALAVLTAVYLVMPARMLGGSGVDHRLPVMLGLLLIAATRPVGWSRRGALVVGGAVLALFIVRTAVVEAAWLGADRIYRPILAALERLPRGSRLAVAGGPSAVGAGAAPLLHLPTYAVIAVDAFVPTEFTYAGQQPLGLTPAFAALADAAEPEDLWTGLVAAAPEKRAAALAALDRYDALAVIDRRPVPPLTLPCLRPLYEMPQFRLYAIDHAAACGP</sequence>
<keyword evidence="3" id="KW-1185">Reference proteome</keyword>
<reference evidence="2" key="2">
    <citation type="submission" date="2020-09" db="EMBL/GenBank/DDBJ databases">
        <authorList>
            <person name="Sun Q."/>
            <person name="Zhou Y."/>
        </authorList>
    </citation>
    <scope>NUCLEOTIDE SEQUENCE</scope>
    <source>
        <strain evidence="2">CGMCC 1.15725</strain>
    </source>
</reference>
<feature type="transmembrane region" description="Helical" evidence="1">
    <location>
        <begin position="342"/>
        <end position="364"/>
    </location>
</feature>
<dbReference type="RefSeq" id="WP_189047407.1">
    <property type="nucleotide sequence ID" value="NZ_BMJQ01000008.1"/>
</dbReference>
<gene>
    <name evidence="2" type="ORF">GCM10011611_31410</name>
</gene>
<proteinExistence type="predicted"/>
<reference evidence="2" key="1">
    <citation type="journal article" date="2014" name="Int. J. Syst. Evol. Microbiol.">
        <title>Complete genome sequence of Corynebacterium casei LMG S-19264T (=DSM 44701T), isolated from a smear-ripened cheese.</title>
        <authorList>
            <consortium name="US DOE Joint Genome Institute (JGI-PGF)"/>
            <person name="Walter F."/>
            <person name="Albersmeier A."/>
            <person name="Kalinowski J."/>
            <person name="Ruckert C."/>
        </authorList>
    </citation>
    <scope>NUCLEOTIDE SEQUENCE</scope>
    <source>
        <strain evidence="2">CGMCC 1.15725</strain>
    </source>
</reference>
<keyword evidence="1" id="KW-1133">Transmembrane helix</keyword>
<keyword evidence="1" id="KW-0812">Transmembrane</keyword>
<organism evidence="2 3">
    <name type="scientific">Aliidongia dinghuensis</name>
    <dbReference type="NCBI Taxonomy" id="1867774"/>
    <lineage>
        <taxon>Bacteria</taxon>
        <taxon>Pseudomonadati</taxon>
        <taxon>Pseudomonadota</taxon>
        <taxon>Alphaproteobacteria</taxon>
        <taxon>Rhodospirillales</taxon>
        <taxon>Dongiaceae</taxon>
        <taxon>Aliidongia</taxon>
    </lineage>
</organism>
<evidence type="ECO:0000313" key="2">
    <source>
        <dbReference type="EMBL" id="GGF23031.1"/>
    </source>
</evidence>
<dbReference type="EMBL" id="BMJQ01000008">
    <property type="protein sequence ID" value="GGF23031.1"/>
    <property type="molecule type" value="Genomic_DNA"/>
</dbReference>
<dbReference type="Proteomes" id="UP000646365">
    <property type="component" value="Unassembled WGS sequence"/>
</dbReference>
<dbReference type="AlphaFoldDB" id="A0A8J2YVT7"/>
<name>A0A8J2YVT7_9PROT</name>
<protein>
    <submittedName>
        <fullName evidence="2">Uncharacterized protein</fullName>
    </submittedName>
</protein>
<feature type="transmembrane region" description="Helical" evidence="1">
    <location>
        <begin position="131"/>
        <end position="154"/>
    </location>
</feature>
<feature type="transmembrane region" description="Helical" evidence="1">
    <location>
        <begin position="317"/>
        <end position="335"/>
    </location>
</feature>
<evidence type="ECO:0000256" key="1">
    <source>
        <dbReference type="SAM" id="Phobius"/>
    </source>
</evidence>
<feature type="transmembrane region" description="Helical" evidence="1">
    <location>
        <begin position="264"/>
        <end position="281"/>
    </location>
</feature>
<evidence type="ECO:0000313" key="3">
    <source>
        <dbReference type="Proteomes" id="UP000646365"/>
    </source>
</evidence>
<feature type="transmembrane region" description="Helical" evidence="1">
    <location>
        <begin position="209"/>
        <end position="230"/>
    </location>
</feature>
<feature type="transmembrane region" description="Helical" evidence="1">
    <location>
        <begin position="166"/>
        <end position="189"/>
    </location>
</feature>
<keyword evidence="1" id="KW-0472">Membrane</keyword>